<accession>A0A4C1XGN4</accession>
<comment type="caution">
    <text evidence="1">The sequence shown here is derived from an EMBL/GenBank/DDBJ whole genome shotgun (WGS) entry which is preliminary data.</text>
</comment>
<gene>
    <name evidence="1" type="ORF">EVAR_34694_1</name>
</gene>
<dbReference type="EMBL" id="BGZK01000815">
    <property type="protein sequence ID" value="GBP61459.1"/>
    <property type="molecule type" value="Genomic_DNA"/>
</dbReference>
<reference evidence="1 2" key="1">
    <citation type="journal article" date="2019" name="Commun. Biol.">
        <title>The bagworm genome reveals a unique fibroin gene that provides high tensile strength.</title>
        <authorList>
            <person name="Kono N."/>
            <person name="Nakamura H."/>
            <person name="Ohtoshi R."/>
            <person name="Tomita M."/>
            <person name="Numata K."/>
            <person name="Arakawa K."/>
        </authorList>
    </citation>
    <scope>NUCLEOTIDE SEQUENCE [LARGE SCALE GENOMIC DNA]</scope>
</reference>
<dbReference type="Proteomes" id="UP000299102">
    <property type="component" value="Unassembled WGS sequence"/>
</dbReference>
<proteinExistence type="predicted"/>
<evidence type="ECO:0000313" key="2">
    <source>
        <dbReference type="Proteomes" id="UP000299102"/>
    </source>
</evidence>
<keyword evidence="2" id="KW-1185">Reference proteome</keyword>
<sequence length="113" mass="12313">MTLLFLIEEKEREHLLTVERERIGHAVNIYTAAKPIAYAMPTTKPISFAKKSRAKVSVASRATQLHYDQQYGTTSGIRTLSLATPEAVVTAGGLALPEDEVFVLLSQSNPGLS</sequence>
<evidence type="ECO:0000313" key="1">
    <source>
        <dbReference type="EMBL" id="GBP61459.1"/>
    </source>
</evidence>
<protein>
    <submittedName>
        <fullName evidence="1">Uncharacterized protein</fullName>
    </submittedName>
</protein>
<dbReference type="AlphaFoldDB" id="A0A4C1XGN4"/>
<name>A0A4C1XGN4_EUMVA</name>
<organism evidence="1 2">
    <name type="scientific">Eumeta variegata</name>
    <name type="common">Bagworm moth</name>
    <name type="synonym">Eumeta japonica</name>
    <dbReference type="NCBI Taxonomy" id="151549"/>
    <lineage>
        <taxon>Eukaryota</taxon>
        <taxon>Metazoa</taxon>
        <taxon>Ecdysozoa</taxon>
        <taxon>Arthropoda</taxon>
        <taxon>Hexapoda</taxon>
        <taxon>Insecta</taxon>
        <taxon>Pterygota</taxon>
        <taxon>Neoptera</taxon>
        <taxon>Endopterygota</taxon>
        <taxon>Lepidoptera</taxon>
        <taxon>Glossata</taxon>
        <taxon>Ditrysia</taxon>
        <taxon>Tineoidea</taxon>
        <taxon>Psychidae</taxon>
        <taxon>Oiketicinae</taxon>
        <taxon>Eumeta</taxon>
    </lineage>
</organism>